<reference evidence="1" key="1">
    <citation type="submission" date="2020-05" db="EMBL/GenBank/DDBJ databases">
        <authorList>
            <person name="Chiriac C."/>
            <person name="Salcher M."/>
            <person name="Ghai R."/>
            <person name="Kavagutti S V."/>
        </authorList>
    </citation>
    <scope>NUCLEOTIDE SEQUENCE</scope>
</reference>
<accession>A0A6J5RUD3</accession>
<dbReference type="EMBL" id="LR797253">
    <property type="protein sequence ID" value="CAB4197161.1"/>
    <property type="molecule type" value="Genomic_DNA"/>
</dbReference>
<gene>
    <name evidence="1" type="ORF">UFOVP1304_35</name>
</gene>
<name>A0A6J5RUD3_9CAUD</name>
<sequence>MSAMSDYLENKLVDLTLRGQVFTAPATIYFSLHTAAPTGDVPGTECTGGSYARKAITASLANFAGTQSAASTTASTGTGGVTSNNTIIDFPAPTASWGVVSHFGIWDASTAGNLLYHGALTTSKTINNGDAAPSFAAAALTLTFA</sequence>
<dbReference type="InterPro" id="IPR056908">
    <property type="entry name" value="Gp80-like"/>
</dbReference>
<organism evidence="1">
    <name type="scientific">uncultured Caudovirales phage</name>
    <dbReference type="NCBI Taxonomy" id="2100421"/>
    <lineage>
        <taxon>Viruses</taxon>
        <taxon>Duplodnaviria</taxon>
        <taxon>Heunggongvirae</taxon>
        <taxon>Uroviricota</taxon>
        <taxon>Caudoviricetes</taxon>
        <taxon>Peduoviridae</taxon>
        <taxon>Maltschvirus</taxon>
        <taxon>Maltschvirus maltsch</taxon>
    </lineage>
</organism>
<proteinExistence type="predicted"/>
<evidence type="ECO:0000313" key="1">
    <source>
        <dbReference type="EMBL" id="CAB4197161.1"/>
    </source>
</evidence>
<dbReference type="Pfam" id="PF23140">
    <property type="entry name" value="Gp80"/>
    <property type="match status" value="1"/>
</dbReference>
<protein>
    <submittedName>
        <fullName evidence="1">Uncharacterized protein</fullName>
    </submittedName>
</protein>